<dbReference type="PATRIC" id="fig|1121022.4.peg.906"/>
<evidence type="ECO:0000313" key="7">
    <source>
        <dbReference type="Proteomes" id="UP000017837"/>
    </source>
</evidence>
<keyword evidence="3 5" id="KW-1133">Transmembrane helix</keyword>
<dbReference type="AlphaFoldDB" id="V4PZZ3"/>
<organism evidence="6 7">
    <name type="scientific">Asticcacaulis benevestitus DSM 16100 = ATCC BAA-896</name>
    <dbReference type="NCBI Taxonomy" id="1121022"/>
    <lineage>
        <taxon>Bacteria</taxon>
        <taxon>Pseudomonadati</taxon>
        <taxon>Pseudomonadota</taxon>
        <taxon>Alphaproteobacteria</taxon>
        <taxon>Caulobacterales</taxon>
        <taxon>Caulobacteraceae</taxon>
        <taxon>Asticcacaulis</taxon>
    </lineage>
</organism>
<dbReference type="NCBIfam" id="TIGR00945">
    <property type="entry name" value="tatC"/>
    <property type="match status" value="1"/>
</dbReference>
<dbReference type="GO" id="GO:0065002">
    <property type="term" value="P:intracellular protein transmembrane transport"/>
    <property type="evidence" value="ECO:0007669"/>
    <property type="project" value="TreeGrafter"/>
</dbReference>
<dbReference type="Proteomes" id="UP000017837">
    <property type="component" value="Unassembled WGS sequence"/>
</dbReference>
<evidence type="ECO:0000256" key="2">
    <source>
        <dbReference type="ARBA" id="ARBA00022692"/>
    </source>
</evidence>
<sequence length="307" mass="34104">MSENLPAQIIEDKSKRSIVTPMEHDEADIESSRAPLMDHLIELRTRIIIMVVAFFVCVIGCYAFHTHILNLLVHPLAVASSLYEAEQRNAGHGGPFDLIMVLTGLKTIANVKNIPLIATAPMEVFFTNLRLAMFGGVIVSFPVLAFQLYRFVAPGLYKRERMAFLPFLIAAPVLFIMGMALVYFLILPMVLWFSLNQQIVGNAGVAVQFMPKVSEYLQLIETLMIAFGLCFQLPVIITLLGLTGMVTSKMLAGFRRYAILGIVVVAAVVTPPDPISQIMLSVPIWLLYEVSILCVKIIELRKGRNVP</sequence>
<keyword evidence="5" id="KW-0653">Protein transport</keyword>
<dbReference type="HAMAP" id="MF_00902">
    <property type="entry name" value="TatC"/>
    <property type="match status" value="1"/>
</dbReference>
<dbReference type="Pfam" id="PF00902">
    <property type="entry name" value="TatC"/>
    <property type="match status" value="1"/>
</dbReference>
<evidence type="ECO:0000256" key="5">
    <source>
        <dbReference type="HAMAP-Rule" id="MF_00902"/>
    </source>
</evidence>
<dbReference type="OrthoDB" id="9777044at2"/>
<keyword evidence="2 5" id="KW-0812">Transmembrane</keyword>
<feature type="transmembrane region" description="Helical" evidence="5">
    <location>
        <begin position="254"/>
        <end position="272"/>
    </location>
</feature>
<dbReference type="GO" id="GO:0043953">
    <property type="term" value="P:protein transport by the Tat complex"/>
    <property type="evidence" value="ECO:0007669"/>
    <property type="project" value="UniProtKB-UniRule"/>
</dbReference>
<keyword evidence="7" id="KW-1185">Reference proteome</keyword>
<reference evidence="6 7" key="1">
    <citation type="journal article" date="2014" name="Nature">
        <title>Sequential evolution of bacterial morphology by co-option of a developmental regulator.</title>
        <authorList>
            <person name="Jiang C."/>
            <person name="Brown P.J."/>
            <person name="Ducret A."/>
            <person name="Brun Y.V."/>
        </authorList>
    </citation>
    <scope>NUCLEOTIDE SEQUENCE [LARGE SCALE GENOMIC DNA]</scope>
    <source>
        <strain evidence="6 7">DSM 16100</strain>
    </source>
</reference>
<dbReference type="InterPro" id="IPR002033">
    <property type="entry name" value="TatC"/>
</dbReference>
<evidence type="ECO:0000313" key="6">
    <source>
        <dbReference type="EMBL" id="ESQ93966.1"/>
    </source>
</evidence>
<dbReference type="EMBL" id="AWGB01000006">
    <property type="protein sequence ID" value="ESQ93966.1"/>
    <property type="molecule type" value="Genomic_DNA"/>
</dbReference>
<dbReference type="STRING" id="1121022.GCA_000376105_00220"/>
<gene>
    <name evidence="5" type="primary">tatC</name>
    <name evidence="6" type="ORF">ABENE_04565</name>
</gene>
<accession>V4PZZ3</accession>
<dbReference type="RefSeq" id="WP_018079901.1">
    <property type="nucleotide sequence ID" value="NZ_AQWM01000001.1"/>
</dbReference>
<feature type="transmembrane region" description="Helical" evidence="5">
    <location>
        <begin position="47"/>
        <end position="65"/>
    </location>
</feature>
<keyword evidence="4 5" id="KW-0472">Membrane</keyword>
<protein>
    <recommendedName>
        <fullName evidence="5">Sec-independent protein translocase protein TatC</fullName>
    </recommendedName>
</protein>
<keyword evidence="5" id="KW-0811">Translocation</keyword>
<comment type="subcellular location">
    <subcellularLocation>
        <location evidence="5">Cell membrane</location>
        <topology evidence="5">Multi-pass membrane protein</topology>
    </subcellularLocation>
    <subcellularLocation>
        <location evidence="1">Membrane</location>
        <topology evidence="1">Multi-pass membrane protein</topology>
    </subcellularLocation>
</comment>
<keyword evidence="5" id="KW-0813">Transport</keyword>
<feature type="transmembrane region" description="Helical" evidence="5">
    <location>
        <begin position="131"/>
        <end position="152"/>
    </location>
</feature>
<name>V4PZZ3_9CAUL</name>
<proteinExistence type="inferred from homology"/>
<evidence type="ECO:0000256" key="1">
    <source>
        <dbReference type="ARBA" id="ARBA00004141"/>
    </source>
</evidence>
<evidence type="ECO:0000256" key="3">
    <source>
        <dbReference type="ARBA" id="ARBA00022989"/>
    </source>
</evidence>
<feature type="transmembrane region" description="Helical" evidence="5">
    <location>
        <begin position="219"/>
        <end position="242"/>
    </location>
</feature>
<dbReference type="PRINTS" id="PR01840">
    <property type="entry name" value="TATCFAMILY"/>
</dbReference>
<comment type="function">
    <text evidence="5">Part of the twin-arginine translocation (Tat) system that transports large folded proteins containing a characteristic twin-arginine motif in their signal peptide across membranes. Together with TatB, TatC is part of a receptor directly interacting with Tat signal peptides.</text>
</comment>
<dbReference type="GO" id="GO:0033281">
    <property type="term" value="C:TAT protein transport complex"/>
    <property type="evidence" value="ECO:0007669"/>
    <property type="project" value="UniProtKB-UniRule"/>
</dbReference>
<dbReference type="eggNOG" id="COG0805">
    <property type="taxonomic scope" value="Bacteria"/>
</dbReference>
<comment type="subunit">
    <text evidence="5">The Tat system comprises two distinct complexes: a TatABC complex, containing multiple copies of TatA, TatB and TatC subunits, and a separate TatA complex, containing only TatA subunits. Substrates initially bind to the TatABC complex, which probably triggers association of the separate TatA complex to form the active translocon.</text>
</comment>
<evidence type="ECO:0000256" key="4">
    <source>
        <dbReference type="ARBA" id="ARBA00023136"/>
    </source>
</evidence>
<keyword evidence="5" id="KW-1003">Cell membrane</keyword>
<dbReference type="PANTHER" id="PTHR30371:SF0">
    <property type="entry name" value="SEC-INDEPENDENT PROTEIN TRANSLOCASE PROTEIN TATC, CHLOROPLASTIC-RELATED"/>
    <property type="match status" value="1"/>
</dbReference>
<feature type="transmembrane region" description="Helical" evidence="5">
    <location>
        <begin position="278"/>
        <end position="298"/>
    </location>
</feature>
<dbReference type="PANTHER" id="PTHR30371">
    <property type="entry name" value="SEC-INDEPENDENT PROTEIN TRANSLOCASE PROTEIN TATC"/>
    <property type="match status" value="1"/>
</dbReference>
<dbReference type="GO" id="GO:0009977">
    <property type="term" value="F:proton motive force dependent protein transmembrane transporter activity"/>
    <property type="evidence" value="ECO:0007669"/>
    <property type="project" value="TreeGrafter"/>
</dbReference>
<comment type="caution">
    <text evidence="6">The sequence shown here is derived from an EMBL/GenBank/DDBJ whole genome shotgun (WGS) entry which is preliminary data.</text>
</comment>
<comment type="similarity">
    <text evidence="5">Belongs to the TatC family.</text>
</comment>
<feature type="transmembrane region" description="Helical" evidence="5">
    <location>
        <begin position="164"/>
        <end position="186"/>
    </location>
</feature>